<feature type="non-terminal residue" evidence="1">
    <location>
        <position position="1"/>
    </location>
</feature>
<evidence type="ECO:0000313" key="2">
    <source>
        <dbReference type="Proteomes" id="UP000789901"/>
    </source>
</evidence>
<dbReference type="Proteomes" id="UP000789901">
    <property type="component" value="Unassembled WGS sequence"/>
</dbReference>
<proteinExistence type="predicted"/>
<keyword evidence="2" id="KW-1185">Reference proteome</keyword>
<name>A0ABN7VP20_GIGMA</name>
<protein>
    <submittedName>
        <fullName evidence="1">7831_t:CDS:1</fullName>
    </submittedName>
</protein>
<dbReference type="EMBL" id="CAJVQB010019112">
    <property type="protein sequence ID" value="CAG8789940.1"/>
    <property type="molecule type" value="Genomic_DNA"/>
</dbReference>
<accession>A0ABN7VP20</accession>
<organism evidence="1 2">
    <name type="scientific">Gigaspora margarita</name>
    <dbReference type="NCBI Taxonomy" id="4874"/>
    <lineage>
        <taxon>Eukaryota</taxon>
        <taxon>Fungi</taxon>
        <taxon>Fungi incertae sedis</taxon>
        <taxon>Mucoromycota</taxon>
        <taxon>Glomeromycotina</taxon>
        <taxon>Glomeromycetes</taxon>
        <taxon>Diversisporales</taxon>
        <taxon>Gigasporaceae</taxon>
        <taxon>Gigaspora</taxon>
    </lineage>
</organism>
<reference evidence="1 2" key="1">
    <citation type="submission" date="2021-06" db="EMBL/GenBank/DDBJ databases">
        <authorList>
            <person name="Kallberg Y."/>
            <person name="Tangrot J."/>
            <person name="Rosling A."/>
        </authorList>
    </citation>
    <scope>NUCLEOTIDE SEQUENCE [LARGE SCALE GENOMIC DNA]</scope>
    <source>
        <strain evidence="1 2">120-4 pot B 10/14</strain>
    </source>
</reference>
<comment type="caution">
    <text evidence="1">The sequence shown here is derived from an EMBL/GenBank/DDBJ whole genome shotgun (WGS) entry which is preliminary data.</text>
</comment>
<evidence type="ECO:0000313" key="1">
    <source>
        <dbReference type="EMBL" id="CAG8789940.1"/>
    </source>
</evidence>
<sequence>VNKQARYPEGEEKAQGIRKERILKNKEEITGKEKAKENYYIQLESRKTEGSIVSAKSIEAIIISLMSTPIVLTNNSALGKGLAPHSTDLNRCQNYKRLVVQGNMNTFSTLKFGVYNINCIKNNVQKLQKVCDYDKTQKLNIIGLVKMNIIVKKQNSLR</sequence>
<gene>
    <name evidence="1" type="ORF">GMARGA_LOCUS21083</name>
</gene>